<name>A0A9J6ZJT0_9BACL</name>
<evidence type="ECO:0000256" key="3">
    <source>
        <dbReference type="ARBA" id="ARBA00023002"/>
    </source>
</evidence>
<dbReference type="KEGG" id="plig:NAG76_09400"/>
<evidence type="ECO:0000313" key="7">
    <source>
        <dbReference type="Proteomes" id="UP001056756"/>
    </source>
</evidence>
<gene>
    <name evidence="6" type="ORF">NAG76_09400</name>
</gene>
<comment type="similarity">
    <text evidence="1 5">Belongs to the glutathione peroxidase family.</text>
</comment>
<evidence type="ECO:0000256" key="1">
    <source>
        <dbReference type="ARBA" id="ARBA00006926"/>
    </source>
</evidence>
<dbReference type="PROSITE" id="PS00763">
    <property type="entry name" value="GLUTATHIONE_PEROXID_2"/>
    <property type="match status" value="1"/>
</dbReference>
<organism evidence="6 7">
    <name type="scientific">Candidatus Pristimantibacillus lignocellulolyticus</name>
    <dbReference type="NCBI Taxonomy" id="2994561"/>
    <lineage>
        <taxon>Bacteria</taxon>
        <taxon>Bacillati</taxon>
        <taxon>Bacillota</taxon>
        <taxon>Bacilli</taxon>
        <taxon>Bacillales</taxon>
        <taxon>Paenibacillaceae</taxon>
        <taxon>Candidatus Pristimantibacillus</taxon>
    </lineage>
</organism>
<dbReference type="Gene3D" id="3.40.30.10">
    <property type="entry name" value="Glutaredoxin"/>
    <property type="match status" value="1"/>
</dbReference>
<feature type="active site" evidence="4">
    <location>
        <position position="35"/>
    </location>
</feature>
<dbReference type="InterPro" id="IPR029760">
    <property type="entry name" value="GPX_CS"/>
</dbReference>
<sequence length="184" mass="21262">MSIYNYLARKSNGDLVSMQTYKGQIMLIVNTASKCGFTYQFEELQRIYKKYNNNNFTILGFPSNQFGNQNPEDGAESARSCQLNFGVEFPMYDVVDVNGETTHPLFNFLKHEVDPRPIDQSNVQEAFLIDKINSMYPDYLLGHNIRWNLTKFLVNADGKVIKRFEPTDSILEIENIIEQLINVK</sequence>
<keyword evidence="2 5" id="KW-0575">Peroxidase</keyword>
<keyword evidence="3 5" id="KW-0560">Oxidoreductase</keyword>
<dbReference type="Pfam" id="PF00255">
    <property type="entry name" value="GSHPx"/>
    <property type="match status" value="1"/>
</dbReference>
<dbReference type="InterPro" id="IPR029759">
    <property type="entry name" value="GPX_AS"/>
</dbReference>
<evidence type="ECO:0000313" key="6">
    <source>
        <dbReference type="EMBL" id="URN96410.1"/>
    </source>
</evidence>
<dbReference type="GO" id="GO:0034599">
    <property type="term" value="P:cellular response to oxidative stress"/>
    <property type="evidence" value="ECO:0007669"/>
    <property type="project" value="TreeGrafter"/>
</dbReference>
<dbReference type="PRINTS" id="PR01011">
    <property type="entry name" value="GLUTPROXDASE"/>
</dbReference>
<dbReference type="GO" id="GO:0004601">
    <property type="term" value="F:peroxidase activity"/>
    <property type="evidence" value="ECO:0007669"/>
    <property type="project" value="UniProtKB-KW"/>
</dbReference>
<dbReference type="SUPFAM" id="SSF52833">
    <property type="entry name" value="Thioredoxin-like"/>
    <property type="match status" value="1"/>
</dbReference>
<proteinExistence type="inferred from homology"/>
<dbReference type="PROSITE" id="PS00460">
    <property type="entry name" value="GLUTATHIONE_PEROXID_1"/>
    <property type="match status" value="1"/>
</dbReference>
<dbReference type="AlphaFoldDB" id="A0A9J6ZJT0"/>
<accession>A0A9J6ZJT0</accession>
<dbReference type="PANTHER" id="PTHR11592:SF78">
    <property type="entry name" value="GLUTATHIONE PEROXIDASE"/>
    <property type="match status" value="1"/>
</dbReference>
<evidence type="ECO:0000256" key="5">
    <source>
        <dbReference type="RuleBase" id="RU000499"/>
    </source>
</evidence>
<dbReference type="PROSITE" id="PS51355">
    <property type="entry name" value="GLUTATHIONE_PEROXID_3"/>
    <property type="match status" value="1"/>
</dbReference>
<dbReference type="InterPro" id="IPR000889">
    <property type="entry name" value="Glutathione_peroxidase"/>
</dbReference>
<evidence type="ECO:0000256" key="4">
    <source>
        <dbReference type="PIRSR" id="PIRSR000303-1"/>
    </source>
</evidence>
<dbReference type="EMBL" id="CP097899">
    <property type="protein sequence ID" value="URN96410.1"/>
    <property type="molecule type" value="Genomic_DNA"/>
</dbReference>
<reference evidence="6" key="1">
    <citation type="submission" date="2022-05" db="EMBL/GenBank/DDBJ databases">
        <title>Novel bacterial taxa in a minimal lignocellulolytic consortium and its capacity to transform plastics disclosed by genome-resolved metagenomics.</title>
        <authorList>
            <person name="Rodriguez C.A.D."/>
            <person name="Diaz-Garcia L."/>
            <person name="Herrera K."/>
            <person name="Tarazona N.A."/>
            <person name="Sproer C."/>
            <person name="Overmann J."/>
            <person name="Jimenez D.J."/>
        </authorList>
    </citation>
    <scope>NUCLEOTIDE SEQUENCE</scope>
    <source>
        <strain evidence="6">MAG5</strain>
    </source>
</reference>
<dbReference type="PANTHER" id="PTHR11592">
    <property type="entry name" value="GLUTATHIONE PEROXIDASE"/>
    <property type="match status" value="1"/>
</dbReference>
<dbReference type="PIRSF" id="PIRSF000303">
    <property type="entry name" value="Glutathion_perox"/>
    <property type="match status" value="1"/>
</dbReference>
<protein>
    <recommendedName>
        <fullName evidence="5">Glutathione peroxidase</fullName>
    </recommendedName>
</protein>
<dbReference type="Proteomes" id="UP001056756">
    <property type="component" value="Chromosome"/>
</dbReference>
<evidence type="ECO:0000256" key="2">
    <source>
        <dbReference type="ARBA" id="ARBA00022559"/>
    </source>
</evidence>
<dbReference type="CDD" id="cd00340">
    <property type="entry name" value="GSH_Peroxidase"/>
    <property type="match status" value="1"/>
</dbReference>
<dbReference type="InterPro" id="IPR036249">
    <property type="entry name" value="Thioredoxin-like_sf"/>
</dbReference>